<dbReference type="SUPFAM" id="SSF55729">
    <property type="entry name" value="Acyl-CoA N-acyltransferases (Nat)"/>
    <property type="match status" value="1"/>
</dbReference>
<geneLocation type="plasmid" evidence="9">
    <name>p57_like</name>
</geneLocation>
<evidence type="ECO:0000256" key="3">
    <source>
        <dbReference type="ARBA" id="ARBA00022649"/>
    </source>
</evidence>
<name>A0A178J3M1_9VIBR</name>
<keyword evidence="5" id="KW-0012">Acyltransferase</keyword>
<comment type="catalytic activity">
    <reaction evidence="6">
        <text>glycyl-tRNA(Gly) + acetyl-CoA = N-acetylglycyl-tRNA(Gly) + CoA + H(+)</text>
        <dbReference type="Rhea" id="RHEA:81867"/>
        <dbReference type="Rhea" id="RHEA-COMP:9683"/>
        <dbReference type="Rhea" id="RHEA-COMP:19766"/>
        <dbReference type="ChEBI" id="CHEBI:15378"/>
        <dbReference type="ChEBI" id="CHEBI:57287"/>
        <dbReference type="ChEBI" id="CHEBI:57288"/>
        <dbReference type="ChEBI" id="CHEBI:78522"/>
        <dbReference type="ChEBI" id="CHEBI:232036"/>
    </reaction>
</comment>
<reference evidence="8" key="2">
    <citation type="submission" date="2022-11" db="EMBL/GenBank/DDBJ databases">
        <title>Role of the vibriolysin VemA secreted by the emergent pathogen Vibrio europaeus in the colonization of Manila clam mucus.</title>
        <authorList>
            <person name="Martinez C."/>
            <person name="Rodriguez S."/>
            <person name="Vences A."/>
            <person name="Barja J.L."/>
            <person name="Toranzo A.E."/>
            <person name="Dubert J."/>
        </authorList>
    </citation>
    <scope>NUCLEOTIDE SEQUENCE</scope>
    <source>
        <strain evidence="8">3454</strain>
    </source>
</reference>
<sequence length="172" mass="19006">MNIVPLDKKTHDRNAFDCGEPALNNFLKTTSAQHNNKSLSRTFVLTSDANPEQIKGFYSLAVCTIELNQLPPDIAKKYPSEVHCALLGRLATNKVYQRQGLGSVLLIDAVRKSVEASKFVPTPMIIVDAKNVGVKAWYESFGFTPFPVMKNRLFMTMATAKAMLDKVDGIGL</sequence>
<evidence type="ECO:0000313" key="8">
    <source>
        <dbReference type="EMBL" id="MDC5742337.1"/>
    </source>
</evidence>
<keyword evidence="3" id="KW-1277">Toxin-antitoxin system</keyword>
<dbReference type="PANTHER" id="PTHR36449:SF1">
    <property type="entry name" value="ACETYLTRANSFERASE"/>
    <property type="match status" value="1"/>
</dbReference>
<dbReference type="GeneID" id="78074029"/>
<evidence type="ECO:0000256" key="1">
    <source>
        <dbReference type="ARBA" id="ARBA00009342"/>
    </source>
</evidence>
<keyword evidence="10" id="KW-1185">Reference proteome</keyword>
<proteinExistence type="inferred from homology"/>
<protein>
    <submittedName>
        <fullName evidence="8 9">Acetyltransferase</fullName>
    </submittedName>
</protein>
<dbReference type="AlphaFoldDB" id="A0A178J3M1"/>
<dbReference type="Proteomes" id="UP001150001">
    <property type="component" value="Unassembled WGS sequence"/>
</dbReference>
<comment type="similarity">
    <text evidence="1">Belongs to the acetyltransferase family. GNAT subfamily.</text>
</comment>
<dbReference type="Pfam" id="PF00583">
    <property type="entry name" value="Acetyltransf_1"/>
    <property type="match status" value="1"/>
</dbReference>
<reference evidence="9" key="1">
    <citation type="submission" date="2016-03" db="EMBL/GenBank/DDBJ databases">
        <title>Draft genome sequence of the Vibrio tubiashii subs. europaeus.</title>
        <authorList>
            <person name="Spinard E."/>
            <person name="Dubert J."/>
            <person name="Nelson D.R."/>
            <person name="Barja J.L."/>
        </authorList>
    </citation>
    <scope>NUCLEOTIDE SEQUENCE [LARGE SCALE GENOMIC DNA]</scope>
    <source>
        <strain evidence="9">PP2-638</strain>
        <plasmid evidence="9">p57_like</plasmid>
    </source>
</reference>
<keyword evidence="9" id="KW-0614">Plasmid</keyword>
<evidence type="ECO:0000256" key="5">
    <source>
        <dbReference type="ARBA" id="ARBA00023315"/>
    </source>
</evidence>
<dbReference type="Proteomes" id="UP000094761">
    <property type="component" value="Plasmid p57_like"/>
</dbReference>
<dbReference type="InterPro" id="IPR000182">
    <property type="entry name" value="GNAT_dom"/>
</dbReference>
<dbReference type="OrthoDB" id="9799147at2"/>
<feature type="domain" description="N-acetyltransferase" evidence="7">
    <location>
        <begin position="72"/>
        <end position="143"/>
    </location>
</feature>
<keyword evidence="2" id="KW-0678">Repressor</keyword>
<dbReference type="Gene3D" id="3.40.630.30">
    <property type="match status" value="1"/>
</dbReference>
<dbReference type="PANTHER" id="PTHR36449">
    <property type="entry name" value="ACETYLTRANSFERASE-RELATED"/>
    <property type="match status" value="1"/>
</dbReference>
<evidence type="ECO:0000313" key="9">
    <source>
        <dbReference type="EMBL" id="OAM96642.1"/>
    </source>
</evidence>
<evidence type="ECO:0000256" key="2">
    <source>
        <dbReference type="ARBA" id="ARBA00022491"/>
    </source>
</evidence>
<keyword evidence="4 9" id="KW-0808">Transferase</keyword>
<evidence type="ECO:0000256" key="6">
    <source>
        <dbReference type="ARBA" id="ARBA00049880"/>
    </source>
</evidence>
<evidence type="ECO:0000259" key="7">
    <source>
        <dbReference type="Pfam" id="PF00583"/>
    </source>
</evidence>
<dbReference type="RefSeq" id="WP_069665518.1">
    <property type="nucleotide sequence ID" value="NZ_CM004621.1"/>
</dbReference>
<dbReference type="GO" id="GO:0016747">
    <property type="term" value="F:acyltransferase activity, transferring groups other than amino-acyl groups"/>
    <property type="evidence" value="ECO:0007669"/>
    <property type="project" value="InterPro"/>
</dbReference>
<evidence type="ECO:0000313" key="10">
    <source>
        <dbReference type="Proteomes" id="UP001150001"/>
    </source>
</evidence>
<gene>
    <name evidence="9" type="ORF">AZ468_25055</name>
    <name evidence="8" type="ORF">OPW20_19880</name>
</gene>
<dbReference type="EMBL" id="JAPFIT010000022">
    <property type="protein sequence ID" value="MDC5742337.1"/>
    <property type="molecule type" value="Genomic_DNA"/>
</dbReference>
<comment type="caution">
    <text evidence="9">The sequence shown here is derived from an EMBL/GenBank/DDBJ whole genome shotgun (WGS) entry which is preliminary data.</text>
</comment>
<dbReference type="EMBL" id="LUAX01000009">
    <property type="protein sequence ID" value="OAM96642.1"/>
    <property type="molecule type" value="Genomic_DNA"/>
</dbReference>
<organism evidence="9">
    <name type="scientific">Vibrio europaeus</name>
    <dbReference type="NCBI Taxonomy" id="300876"/>
    <lineage>
        <taxon>Bacteria</taxon>
        <taxon>Pseudomonadati</taxon>
        <taxon>Pseudomonadota</taxon>
        <taxon>Gammaproteobacteria</taxon>
        <taxon>Vibrionales</taxon>
        <taxon>Vibrionaceae</taxon>
        <taxon>Vibrio</taxon>
        <taxon>Vibrio oreintalis group</taxon>
    </lineage>
</organism>
<accession>A0A178J3M1</accession>
<evidence type="ECO:0000256" key="4">
    <source>
        <dbReference type="ARBA" id="ARBA00022679"/>
    </source>
</evidence>
<dbReference type="InterPro" id="IPR016181">
    <property type="entry name" value="Acyl_CoA_acyltransferase"/>
</dbReference>